<gene>
    <name evidence="2" type="ORF">NBG84_39775</name>
</gene>
<evidence type="ECO:0000256" key="1">
    <source>
        <dbReference type="SAM" id="Phobius"/>
    </source>
</evidence>
<feature type="transmembrane region" description="Helical" evidence="1">
    <location>
        <begin position="86"/>
        <end position="108"/>
    </location>
</feature>
<dbReference type="EMBL" id="JAMQAW010000115">
    <property type="protein sequence ID" value="MCM2394340.1"/>
    <property type="molecule type" value="Genomic_DNA"/>
</dbReference>
<reference evidence="2" key="1">
    <citation type="submission" date="2022-06" db="EMBL/GenBank/DDBJ databases">
        <title>Genome public.</title>
        <authorList>
            <person name="Sun Q."/>
        </authorList>
    </citation>
    <scope>NUCLEOTIDE SEQUENCE</scope>
    <source>
        <strain evidence="2">CWNU-1</strain>
    </source>
</reference>
<organism evidence="2 3">
    <name type="scientific">Streptomyces albipurpureus</name>
    <dbReference type="NCBI Taxonomy" id="2897419"/>
    <lineage>
        <taxon>Bacteria</taxon>
        <taxon>Bacillati</taxon>
        <taxon>Actinomycetota</taxon>
        <taxon>Actinomycetes</taxon>
        <taxon>Kitasatosporales</taxon>
        <taxon>Streptomycetaceae</taxon>
        <taxon>Streptomyces</taxon>
    </lineage>
</organism>
<protein>
    <submittedName>
        <fullName evidence="2">Uncharacterized protein</fullName>
    </submittedName>
</protein>
<dbReference type="Proteomes" id="UP001431429">
    <property type="component" value="Unassembled WGS sequence"/>
</dbReference>
<evidence type="ECO:0000313" key="3">
    <source>
        <dbReference type="Proteomes" id="UP001431429"/>
    </source>
</evidence>
<keyword evidence="3" id="KW-1185">Reference proteome</keyword>
<proteinExistence type="predicted"/>
<comment type="caution">
    <text evidence="2">The sequence shown here is derived from an EMBL/GenBank/DDBJ whole genome shotgun (WGS) entry which is preliminary data.</text>
</comment>
<feature type="non-terminal residue" evidence="2">
    <location>
        <position position="110"/>
    </location>
</feature>
<dbReference type="RefSeq" id="WP_250924620.1">
    <property type="nucleotide sequence ID" value="NZ_JAMQAW010000115.1"/>
</dbReference>
<name>A0ABT0V1V2_9ACTN</name>
<keyword evidence="1" id="KW-0812">Transmembrane</keyword>
<sequence length="110" mass="12157">MRRYLYRCPVCRTTSGVRFSPAESTAEGEHHRLQLHAGHYPDGEHVGEIDRQGRWYTDMGPLTALHTRLADTYADLRDPKGIGGCLWAAAFAWVTLAASGLTVLWTTAAA</sequence>
<accession>A0ABT0V1V2</accession>
<keyword evidence="1" id="KW-1133">Transmembrane helix</keyword>
<evidence type="ECO:0000313" key="2">
    <source>
        <dbReference type="EMBL" id="MCM2394340.1"/>
    </source>
</evidence>
<keyword evidence="1" id="KW-0472">Membrane</keyword>